<sequence length="92" mass="9504">MPRLRAGRAGAMAAAASARRERTGGRSVTRPLQIDGEGQVGGGHFGAQGRAGVGATGKTLDLTSATTRRRDGGLGGRIHWTRRLGAHGERDS</sequence>
<keyword evidence="3" id="KW-1185">Reference proteome</keyword>
<evidence type="ECO:0000256" key="1">
    <source>
        <dbReference type="SAM" id="MobiDB-lite"/>
    </source>
</evidence>
<gene>
    <name evidence="2" type="ORF">GUJ93_ZPchr0008g13818</name>
</gene>
<evidence type="ECO:0000313" key="2">
    <source>
        <dbReference type="EMBL" id="KAG8047312.1"/>
    </source>
</evidence>
<evidence type="ECO:0000313" key="3">
    <source>
        <dbReference type="Proteomes" id="UP000729402"/>
    </source>
</evidence>
<dbReference type="AlphaFoldDB" id="A0A8J5UWZ2"/>
<feature type="region of interest" description="Disordered" evidence="1">
    <location>
        <begin position="1"/>
        <end position="92"/>
    </location>
</feature>
<name>A0A8J5UWZ2_ZIZPA</name>
<accession>A0A8J5UWZ2</accession>
<proteinExistence type="predicted"/>
<feature type="compositionally biased region" description="Gly residues" evidence="1">
    <location>
        <begin position="38"/>
        <end position="55"/>
    </location>
</feature>
<protein>
    <submittedName>
        <fullName evidence="2">Uncharacterized protein</fullName>
    </submittedName>
</protein>
<dbReference type="Proteomes" id="UP000729402">
    <property type="component" value="Unassembled WGS sequence"/>
</dbReference>
<dbReference type="EMBL" id="JAAALK010000290">
    <property type="protein sequence ID" value="KAG8047312.1"/>
    <property type="molecule type" value="Genomic_DNA"/>
</dbReference>
<reference evidence="2" key="2">
    <citation type="submission" date="2021-02" db="EMBL/GenBank/DDBJ databases">
        <authorList>
            <person name="Kimball J.A."/>
            <person name="Haas M.W."/>
            <person name="Macchietto M."/>
            <person name="Kono T."/>
            <person name="Duquette J."/>
            <person name="Shao M."/>
        </authorList>
    </citation>
    <scope>NUCLEOTIDE SEQUENCE</scope>
    <source>
        <tissue evidence="2">Fresh leaf tissue</tissue>
    </source>
</reference>
<organism evidence="2 3">
    <name type="scientific">Zizania palustris</name>
    <name type="common">Northern wild rice</name>
    <dbReference type="NCBI Taxonomy" id="103762"/>
    <lineage>
        <taxon>Eukaryota</taxon>
        <taxon>Viridiplantae</taxon>
        <taxon>Streptophyta</taxon>
        <taxon>Embryophyta</taxon>
        <taxon>Tracheophyta</taxon>
        <taxon>Spermatophyta</taxon>
        <taxon>Magnoliopsida</taxon>
        <taxon>Liliopsida</taxon>
        <taxon>Poales</taxon>
        <taxon>Poaceae</taxon>
        <taxon>BOP clade</taxon>
        <taxon>Oryzoideae</taxon>
        <taxon>Oryzeae</taxon>
        <taxon>Zizaniinae</taxon>
        <taxon>Zizania</taxon>
    </lineage>
</organism>
<reference evidence="2" key="1">
    <citation type="journal article" date="2021" name="bioRxiv">
        <title>Whole Genome Assembly and Annotation of Northern Wild Rice, Zizania palustris L., Supports a Whole Genome Duplication in the Zizania Genus.</title>
        <authorList>
            <person name="Haas M."/>
            <person name="Kono T."/>
            <person name="Macchietto M."/>
            <person name="Millas R."/>
            <person name="McGilp L."/>
            <person name="Shao M."/>
            <person name="Duquette J."/>
            <person name="Hirsch C.N."/>
            <person name="Kimball J."/>
        </authorList>
    </citation>
    <scope>NUCLEOTIDE SEQUENCE</scope>
    <source>
        <tissue evidence="2">Fresh leaf tissue</tissue>
    </source>
</reference>
<feature type="compositionally biased region" description="Low complexity" evidence="1">
    <location>
        <begin position="1"/>
        <end position="17"/>
    </location>
</feature>
<comment type="caution">
    <text evidence="2">The sequence shown here is derived from an EMBL/GenBank/DDBJ whole genome shotgun (WGS) entry which is preliminary data.</text>
</comment>